<dbReference type="SUPFAM" id="SSF56672">
    <property type="entry name" value="DNA/RNA polymerases"/>
    <property type="match status" value="1"/>
</dbReference>
<dbReference type="GO" id="GO:0008270">
    <property type="term" value="F:zinc ion binding"/>
    <property type="evidence" value="ECO:0007669"/>
    <property type="project" value="UniProtKB-KW"/>
</dbReference>
<keyword evidence="5" id="KW-0255">Endonuclease</keyword>
<keyword evidence="3" id="KW-0548">Nucleotidyltransferase</keyword>
<dbReference type="SMART" id="SM00343">
    <property type="entry name" value="ZnF_C2HC"/>
    <property type="match status" value="2"/>
</dbReference>
<reference evidence="11 12" key="1">
    <citation type="journal article" date="2017" name="Nat. Commun.">
        <title>Genome assembly with in vitro proximity ligation data and whole-genome triplication in lettuce.</title>
        <authorList>
            <person name="Reyes-Chin-Wo S."/>
            <person name="Wang Z."/>
            <person name="Yang X."/>
            <person name="Kozik A."/>
            <person name="Arikit S."/>
            <person name="Song C."/>
            <person name="Xia L."/>
            <person name="Froenicke L."/>
            <person name="Lavelle D.O."/>
            <person name="Truco M.J."/>
            <person name="Xia R."/>
            <person name="Zhu S."/>
            <person name="Xu C."/>
            <person name="Xu H."/>
            <person name="Xu X."/>
            <person name="Cox K."/>
            <person name="Korf I."/>
            <person name="Meyers B.C."/>
            <person name="Michelmore R.W."/>
        </authorList>
    </citation>
    <scope>NUCLEOTIDE SEQUENCE [LARGE SCALE GENOMIC DNA]</scope>
    <source>
        <strain evidence="12">cv. Salinas</strain>
        <tissue evidence="11">Seedlings</tissue>
    </source>
</reference>
<dbReference type="Gene3D" id="3.10.10.10">
    <property type="entry name" value="HIV Type 1 Reverse Transcriptase, subunit A, domain 1"/>
    <property type="match status" value="1"/>
</dbReference>
<dbReference type="InterPro" id="IPR000477">
    <property type="entry name" value="RT_dom"/>
</dbReference>
<dbReference type="InterPro" id="IPR001878">
    <property type="entry name" value="Znf_CCHC"/>
</dbReference>
<dbReference type="InterPro" id="IPR043502">
    <property type="entry name" value="DNA/RNA_pol_sf"/>
</dbReference>
<keyword evidence="12" id="KW-1185">Reference proteome</keyword>
<evidence type="ECO:0000256" key="3">
    <source>
        <dbReference type="ARBA" id="ARBA00022695"/>
    </source>
</evidence>
<dbReference type="PANTHER" id="PTHR15503">
    <property type="entry name" value="LDOC1 RELATED"/>
    <property type="match status" value="1"/>
</dbReference>
<dbReference type="SUPFAM" id="SSF57756">
    <property type="entry name" value="Retrovirus zinc finger-like domains"/>
    <property type="match status" value="1"/>
</dbReference>
<organism evidence="11 12">
    <name type="scientific">Lactuca sativa</name>
    <name type="common">Garden lettuce</name>
    <dbReference type="NCBI Taxonomy" id="4236"/>
    <lineage>
        <taxon>Eukaryota</taxon>
        <taxon>Viridiplantae</taxon>
        <taxon>Streptophyta</taxon>
        <taxon>Embryophyta</taxon>
        <taxon>Tracheophyta</taxon>
        <taxon>Spermatophyta</taxon>
        <taxon>Magnoliopsida</taxon>
        <taxon>eudicotyledons</taxon>
        <taxon>Gunneridae</taxon>
        <taxon>Pentapetalae</taxon>
        <taxon>asterids</taxon>
        <taxon>campanulids</taxon>
        <taxon>Asterales</taxon>
        <taxon>Asteraceae</taxon>
        <taxon>Cichorioideae</taxon>
        <taxon>Cichorieae</taxon>
        <taxon>Lactucinae</taxon>
        <taxon>Lactuca</taxon>
    </lineage>
</organism>
<dbReference type="InterPro" id="IPR001969">
    <property type="entry name" value="Aspartic_peptidase_AS"/>
</dbReference>
<keyword evidence="6" id="KW-0378">Hydrolase</keyword>
<protein>
    <recommendedName>
        <fullName evidence="10">CCHC-type domain-containing protein</fullName>
    </recommendedName>
</protein>
<dbReference type="FunFam" id="3.10.10.10:FF:000007">
    <property type="entry name" value="Retrovirus-related Pol polyprotein from transposon 17.6-like Protein"/>
    <property type="match status" value="1"/>
</dbReference>
<keyword evidence="8" id="KW-0863">Zinc-finger</keyword>
<evidence type="ECO:0000313" key="12">
    <source>
        <dbReference type="Proteomes" id="UP000235145"/>
    </source>
</evidence>
<dbReference type="CDD" id="cd01647">
    <property type="entry name" value="RT_LTR"/>
    <property type="match status" value="1"/>
</dbReference>
<dbReference type="AlphaFoldDB" id="A0A9R1WE47"/>
<dbReference type="EMBL" id="NBSK02000002">
    <property type="protein sequence ID" value="KAJ0222213.1"/>
    <property type="molecule type" value="Genomic_DNA"/>
</dbReference>
<dbReference type="Gene3D" id="2.40.70.10">
    <property type="entry name" value="Acid Proteases"/>
    <property type="match status" value="1"/>
</dbReference>
<proteinExistence type="predicted"/>
<dbReference type="PROSITE" id="PS50158">
    <property type="entry name" value="ZF_CCHC"/>
    <property type="match status" value="1"/>
</dbReference>
<evidence type="ECO:0000256" key="8">
    <source>
        <dbReference type="PROSITE-ProRule" id="PRU00047"/>
    </source>
</evidence>
<gene>
    <name evidence="11" type="ORF">LSAT_V11C200070860</name>
</gene>
<dbReference type="Pfam" id="PF00098">
    <property type="entry name" value="zf-CCHC"/>
    <property type="match status" value="1"/>
</dbReference>
<keyword evidence="7" id="KW-0695">RNA-directed DNA polymerase</keyword>
<feature type="region of interest" description="Disordered" evidence="9">
    <location>
        <begin position="420"/>
        <end position="463"/>
    </location>
</feature>
<keyword evidence="2" id="KW-0808">Transferase</keyword>
<feature type="compositionally biased region" description="Basic and acidic residues" evidence="9">
    <location>
        <begin position="420"/>
        <end position="434"/>
    </location>
</feature>
<keyword evidence="1" id="KW-0645">Protease</keyword>
<keyword evidence="4" id="KW-0540">Nuclease</keyword>
<feature type="domain" description="CCHC-type" evidence="10">
    <location>
        <begin position="476"/>
        <end position="491"/>
    </location>
</feature>
<keyword evidence="8" id="KW-0862">Zinc</keyword>
<evidence type="ECO:0000313" key="11">
    <source>
        <dbReference type="EMBL" id="KAJ0222213.1"/>
    </source>
</evidence>
<evidence type="ECO:0000256" key="1">
    <source>
        <dbReference type="ARBA" id="ARBA00022670"/>
    </source>
</evidence>
<dbReference type="InterPro" id="IPR043128">
    <property type="entry name" value="Rev_trsase/Diguanyl_cyclase"/>
</dbReference>
<dbReference type="GO" id="GO:0004519">
    <property type="term" value="F:endonuclease activity"/>
    <property type="evidence" value="ECO:0007669"/>
    <property type="project" value="UniProtKB-KW"/>
</dbReference>
<dbReference type="InterPro" id="IPR036875">
    <property type="entry name" value="Znf_CCHC_sf"/>
</dbReference>
<dbReference type="Gene3D" id="3.30.70.270">
    <property type="match status" value="2"/>
</dbReference>
<dbReference type="SUPFAM" id="SSF50630">
    <property type="entry name" value="Acid proteases"/>
    <property type="match status" value="1"/>
</dbReference>
<sequence length="976" mass="110472">MISDMGLSKIGYANENEIYLIKNVDGCNSPDSQGRGRPSEESWGAWIYFHFDRGGYLRESQRGLTGGLSQTGTRRVVLETRRVESWWPRDSCQEDYSSEDRARVISGIRELSRYTSSIGPVLLKAPERCTAQVGIFGIPRIKEGRVVECEYARMDSNLSYVVFQRYIMVRTHLMPESSETSDEEIRQIIHEEVAVAIRAEIPEMFGSIKTTLIETFDERYAALSEAAVATATAAIAAVRSQGGDALLFREFSNTKPPEFDGTQDPVAAMRWISDIEGCFFTCSTPEHLRVRFALNQFCLGMKDWWKFVTAHFTPAELAAVTWERFTAMFRDEYVPQVERERLAQEFLTLKQGTESVTVITRMFHERAMFCPEHVSTEQARMSRYLSILRRDIREFAANSSYRTFVELQENARKREIELETQAREEAESQGRDRLPAQSQPAAKRAKPADPKPGSQKGRTCGKCGKGHDGVCRAGSCYKCGKEGHMAKDCPKGFAVCFHCNQTGHQKAEYFFVNSVPALVLFDSGASRSFVSLAFSQHISVSREALSRPLRVSIADERVIYAMEVLRGCVVEIFGVEFPIDLVPIVMGDVCVIVGMDWLSRFGAVIDCERQLVTIRDPSGGVLTVYGEGTRSGSAFCSAARARQCLQQGCKGFVAYVMDTRADSERPRSVEEVPVVREFPDVFPEELSGVPPVRQVEFSIDLVPGAAPIAKVPYRLAPPEMQELSSQLQELLGKGFIRPSSSLWGAPILFVKKKDGSHWMCIDYRELNKLTVKNRYPLPRIDDLFDQLQGASWFSKIDLRSGYHQVRVRDEDIQKTAFRTRYGHYEFVVMPFGLTNASEVFMDLMNRVCKPMLDRSVIVFIDDILVYSRSREQHDEHLREKGILVDPAKVEEVMSWEVPRSPSEIRSFLGLAAYYRRFIKDFSKIAVPLTRLTRKGVAFSWGPEQHASFETLRQRLCEAPVLALPEGMEDFVVYCDA</sequence>
<accession>A0A9R1WE47</accession>
<evidence type="ECO:0000256" key="2">
    <source>
        <dbReference type="ARBA" id="ARBA00022679"/>
    </source>
</evidence>
<dbReference type="Pfam" id="PF00078">
    <property type="entry name" value="RVT_1"/>
    <property type="match status" value="1"/>
</dbReference>
<evidence type="ECO:0000256" key="9">
    <source>
        <dbReference type="SAM" id="MobiDB-lite"/>
    </source>
</evidence>
<evidence type="ECO:0000256" key="6">
    <source>
        <dbReference type="ARBA" id="ARBA00022801"/>
    </source>
</evidence>
<dbReference type="Pfam" id="PF03732">
    <property type="entry name" value="Retrotrans_gag"/>
    <property type="match status" value="1"/>
</dbReference>
<dbReference type="GO" id="GO:0003676">
    <property type="term" value="F:nucleic acid binding"/>
    <property type="evidence" value="ECO:0007669"/>
    <property type="project" value="InterPro"/>
</dbReference>
<dbReference type="Pfam" id="PF08284">
    <property type="entry name" value="RVP_2"/>
    <property type="match status" value="1"/>
</dbReference>
<dbReference type="GO" id="GO:0006508">
    <property type="term" value="P:proteolysis"/>
    <property type="evidence" value="ECO:0007669"/>
    <property type="project" value="UniProtKB-KW"/>
</dbReference>
<dbReference type="PANTHER" id="PTHR15503:SF42">
    <property type="entry name" value="ZINC FINGER, CCHC-TYPE, RETROTRANSPOSON GAG DOMAIN, ASPARTIC PEPTIDASE DOMAIN PROTEIN-RELATED"/>
    <property type="match status" value="1"/>
</dbReference>
<dbReference type="InterPro" id="IPR005162">
    <property type="entry name" value="Retrotrans_gag_dom"/>
</dbReference>
<evidence type="ECO:0000256" key="5">
    <source>
        <dbReference type="ARBA" id="ARBA00022759"/>
    </source>
</evidence>
<evidence type="ECO:0000256" key="4">
    <source>
        <dbReference type="ARBA" id="ARBA00022722"/>
    </source>
</evidence>
<dbReference type="GO" id="GO:0003964">
    <property type="term" value="F:RNA-directed DNA polymerase activity"/>
    <property type="evidence" value="ECO:0007669"/>
    <property type="project" value="UniProtKB-KW"/>
</dbReference>
<dbReference type="GO" id="GO:0004190">
    <property type="term" value="F:aspartic-type endopeptidase activity"/>
    <property type="evidence" value="ECO:0007669"/>
    <property type="project" value="InterPro"/>
</dbReference>
<dbReference type="Gene3D" id="4.10.60.10">
    <property type="entry name" value="Zinc finger, CCHC-type"/>
    <property type="match status" value="1"/>
</dbReference>
<evidence type="ECO:0000259" key="10">
    <source>
        <dbReference type="PROSITE" id="PS50158"/>
    </source>
</evidence>
<keyword evidence="8" id="KW-0479">Metal-binding</keyword>
<dbReference type="CDD" id="cd00303">
    <property type="entry name" value="retropepsin_like"/>
    <property type="match status" value="1"/>
</dbReference>
<dbReference type="InterPro" id="IPR021109">
    <property type="entry name" value="Peptidase_aspartic_dom_sf"/>
</dbReference>
<dbReference type="InterPro" id="IPR032567">
    <property type="entry name" value="RTL1-rel"/>
</dbReference>
<dbReference type="FunFam" id="3.30.70.270:FF:000020">
    <property type="entry name" value="Transposon Tf2-6 polyprotein-like Protein"/>
    <property type="match status" value="1"/>
</dbReference>
<evidence type="ECO:0000256" key="7">
    <source>
        <dbReference type="ARBA" id="ARBA00022918"/>
    </source>
</evidence>
<dbReference type="PROSITE" id="PS00141">
    <property type="entry name" value="ASP_PROTEASE"/>
    <property type="match status" value="1"/>
</dbReference>
<name>A0A9R1WE47_LACSA</name>
<comment type="caution">
    <text evidence="11">The sequence shown here is derived from an EMBL/GenBank/DDBJ whole genome shotgun (WGS) entry which is preliminary data.</text>
</comment>
<dbReference type="Proteomes" id="UP000235145">
    <property type="component" value="Unassembled WGS sequence"/>
</dbReference>